<dbReference type="AlphaFoldDB" id="A0A378VXS3"/>
<protein>
    <submittedName>
        <fullName evidence="1">Uncharacterized protein</fullName>
    </submittedName>
</protein>
<sequence length="52" mass="6158">MFIILMTDYHQKRESGLSMMVLSLKLGEKLSSYELESKKHKRSSRRVEQKIS</sequence>
<gene>
    <name evidence="1" type="ORF">NCTC11421_01025</name>
</gene>
<proteinExistence type="predicted"/>
<accession>A0A378VXS3</accession>
<organism evidence="1">
    <name type="scientific">Neisseria gonorrhoeae</name>
    <dbReference type="NCBI Taxonomy" id="485"/>
    <lineage>
        <taxon>Bacteria</taxon>
        <taxon>Pseudomonadati</taxon>
        <taxon>Pseudomonadota</taxon>
        <taxon>Betaproteobacteria</taxon>
        <taxon>Neisseriales</taxon>
        <taxon>Neisseriaceae</taxon>
        <taxon>Neisseria</taxon>
    </lineage>
</organism>
<name>A0A378VXS3_NEIGO</name>
<dbReference type="EMBL" id="UGRI01000001">
    <property type="protein sequence ID" value="SUA20920.1"/>
    <property type="molecule type" value="Genomic_DNA"/>
</dbReference>
<reference evidence="1" key="1">
    <citation type="submission" date="2018-06" db="EMBL/GenBank/DDBJ databases">
        <authorList>
            <consortium name="Pathogen Informatics"/>
            <person name="Doyle S."/>
        </authorList>
    </citation>
    <scope>NUCLEOTIDE SEQUENCE [LARGE SCALE GENOMIC DNA]</scope>
    <source>
        <strain evidence="1">NCTC11421</strain>
    </source>
</reference>
<evidence type="ECO:0000313" key="1">
    <source>
        <dbReference type="EMBL" id="SUA20920.1"/>
    </source>
</evidence>